<dbReference type="SUPFAM" id="SSF52047">
    <property type="entry name" value="RNI-like"/>
    <property type="match status" value="1"/>
</dbReference>
<evidence type="ECO:0008006" key="3">
    <source>
        <dbReference type="Google" id="ProtNLM"/>
    </source>
</evidence>
<reference evidence="1 2" key="1">
    <citation type="submission" date="2024-08" db="EMBL/GenBank/DDBJ databases">
        <authorList>
            <person name="Cucini C."/>
            <person name="Frati F."/>
        </authorList>
    </citation>
    <scope>NUCLEOTIDE SEQUENCE [LARGE SCALE GENOMIC DNA]</scope>
</reference>
<dbReference type="Gene3D" id="3.80.10.10">
    <property type="entry name" value="Ribonuclease Inhibitor"/>
    <property type="match status" value="1"/>
</dbReference>
<gene>
    <name evidence="1" type="ORF">ODALV1_LOCUS30570</name>
</gene>
<keyword evidence="2" id="KW-1185">Reference proteome</keyword>
<accession>A0ABP1S7V8</accession>
<dbReference type="InterPro" id="IPR032675">
    <property type="entry name" value="LRR_dom_sf"/>
</dbReference>
<dbReference type="Proteomes" id="UP001642540">
    <property type="component" value="Unassembled WGS sequence"/>
</dbReference>
<comment type="caution">
    <text evidence="1">The sequence shown here is derived from an EMBL/GenBank/DDBJ whole genome shotgun (WGS) entry which is preliminary data.</text>
</comment>
<evidence type="ECO:0000313" key="1">
    <source>
        <dbReference type="EMBL" id="CAL8145689.1"/>
    </source>
</evidence>
<name>A0ABP1S7V8_9HEXA</name>
<evidence type="ECO:0000313" key="2">
    <source>
        <dbReference type="Proteomes" id="UP001642540"/>
    </source>
</evidence>
<sequence>MLFHSTSLSSFPPTNNEICSDFAFDVTLTFAAIWFEILFKMKIQGVPNQNPMLHHVVLERIFHFVEFDTKTFANFRLVCRQWMETSLTTWRKNAWLSVTTNCEHKGIDVVDFLELLKYQEHRLADLPFRKYIISKWCGPMPHCQYQGEIPDQTKFWMTVGPLMTHLSIKSTHLYFICIRKVVVKLAPNLQFLELSKNHYYFMDEWLSELQRDRYYKHLLRVNTNLTHFKFNLEPYEDSTLSWLNDMILHFPNIRILEPIQSDPRTTTRDFIWILQTLQSFRKHMGSHYLKDLSELHLLNSDDNRRNTFTLELASALTCLQFPLKVLKLDVGSETELENGEEALQKVLEGHSETLEELVLAREVDTFSYPDFPFGIQLPKLVKFSSTGKLVENLEFLKKMPNLEFLYLEQEAEEITLEEYFWSDSVVFEKLKQFKITNKFCSRKQISTLGKMMPNLTNITIGFKTSSGFRTACNVWKNLIHMNIYTVGGDEDAFWNSKDAEKYIRKNIQDLKHLKYLKIGEFVKYEE</sequence>
<organism evidence="1 2">
    <name type="scientific">Orchesella dallaii</name>
    <dbReference type="NCBI Taxonomy" id="48710"/>
    <lineage>
        <taxon>Eukaryota</taxon>
        <taxon>Metazoa</taxon>
        <taxon>Ecdysozoa</taxon>
        <taxon>Arthropoda</taxon>
        <taxon>Hexapoda</taxon>
        <taxon>Collembola</taxon>
        <taxon>Entomobryomorpha</taxon>
        <taxon>Entomobryoidea</taxon>
        <taxon>Orchesellidae</taxon>
        <taxon>Orchesellinae</taxon>
        <taxon>Orchesella</taxon>
    </lineage>
</organism>
<dbReference type="EMBL" id="CAXLJM020000164">
    <property type="protein sequence ID" value="CAL8145689.1"/>
    <property type="molecule type" value="Genomic_DNA"/>
</dbReference>
<protein>
    <recommendedName>
        <fullName evidence="3">F-box domain-containing protein</fullName>
    </recommendedName>
</protein>
<proteinExistence type="predicted"/>